<dbReference type="InterPro" id="IPR037066">
    <property type="entry name" value="Plug_dom_sf"/>
</dbReference>
<feature type="chain" id="PRO_5045426471" evidence="10">
    <location>
        <begin position="34"/>
        <end position="997"/>
    </location>
</feature>
<evidence type="ECO:0000256" key="3">
    <source>
        <dbReference type="ARBA" id="ARBA00022452"/>
    </source>
</evidence>
<dbReference type="EMBL" id="CP059693">
    <property type="protein sequence ID" value="WDE11038.1"/>
    <property type="molecule type" value="Genomic_DNA"/>
</dbReference>
<dbReference type="Gene3D" id="2.170.130.10">
    <property type="entry name" value="TonB-dependent receptor, plug domain"/>
    <property type="match status" value="1"/>
</dbReference>
<evidence type="ECO:0000313" key="13">
    <source>
        <dbReference type="EMBL" id="WDE11038.1"/>
    </source>
</evidence>
<evidence type="ECO:0000256" key="1">
    <source>
        <dbReference type="ARBA" id="ARBA00004571"/>
    </source>
</evidence>
<keyword evidence="3 8" id="KW-1134">Transmembrane beta strand</keyword>
<evidence type="ECO:0000256" key="5">
    <source>
        <dbReference type="ARBA" id="ARBA00023077"/>
    </source>
</evidence>
<accession>A0ABY7VBW8</accession>
<keyword evidence="6 8" id="KW-0472">Membrane</keyword>
<feature type="signal peptide" evidence="10">
    <location>
        <begin position="1"/>
        <end position="33"/>
    </location>
</feature>
<evidence type="ECO:0000256" key="10">
    <source>
        <dbReference type="SAM" id="SignalP"/>
    </source>
</evidence>
<feature type="domain" description="TonB-dependent receptor plug" evidence="12">
    <location>
        <begin position="82"/>
        <end position="186"/>
    </location>
</feature>
<proteinExistence type="inferred from homology"/>
<dbReference type="NCBIfam" id="TIGR01782">
    <property type="entry name" value="TonB-Xanth-Caul"/>
    <property type="match status" value="1"/>
</dbReference>
<keyword evidence="13" id="KW-0675">Receptor</keyword>
<protein>
    <submittedName>
        <fullName evidence="13">TonB-dependent receptor</fullName>
    </submittedName>
</protein>
<evidence type="ECO:0000256" key="6">
    <source>
        <dbReference type="ARBA" id="ARBA00023136"/>
    </source>
</evidence>
<comment type="subcellular location">
    <subcellularLocation>
        <location evidence="1 8">Cell outer membrane</location>
        <topology evidence="1 8">Multi-pass membrane protein</topology>
    </subcellularLocation>
</comment>
<dbReference type="InterPro" id="IPR010104">
    <property type="entry name" value="TonB_rcpt_bac"/>
</dbReference>
<evidence type="ECO:0000256" key="9">
    <source>
        <dbReference type="RuleBase" id="RU003357"/>
    </source>
</evidence>
<evidence type="ECO:0000256" key="2">
    <source>
        <dbReference type="ARBA" id="ARBA00022448"/>
    </source>
</evidence>
<evidence type="ECO:0000256" key="4">
    <source>
        <dbReference type="ARBA" id="ARBA00022692"/>
    </source>
</evidence>
<dbReference type="CDD" id="cd01347">
    <property type="entry name" value="ligand_gated_channel"/>
    <property type="match status" value="1"/>
</dbReference>
<dbReference type="Proteomes" id="UP001215231">
    <property type="component" value="Chromosome"/>
</dbReference>
<keyword evidence="4 8" id="KW-0812">Transmembrane</keyword>
<dbReference type="InterPro" id="IPR036942">
    <property type="entry name" value="Beta-barrel_TonB_sf"/>
</dbReference>
<dbReference type="RefSeq" id="WP_274051117.1">
    <property type="nucleotide sequence ID" value="NZ_CP059693.1"/>
</dbReference>
<evidence type="ECO:0000256" key="7">
    <source>
        <dbReference type="ARBA" id="ARBA00023237"/>
    </source>
</evidence>
<dbReference type="Gene3D" id="2.40.170.20">
    <property type="entry name" value="TonB-dependent receptor, beta-barrel domain"/>
    <property type="match status" value="1"/>
</dbReference>
<dbReference type="Pfam" id="PF00593">
    <property type="entry name" value="TonB_dep_Rec_b-barrel"/>
    <property type="match status" value="1"/>
</dbReference>
<keyword evidence="2 8" id="KW-0813">Transport</keyword>
<dbReference type="Pfam" id="PF07715">
    <property type="entry name" value="Plug"/>
    <property type="match status" value="1"/>
</dbReference>
<dbReference type="PANTHER" id="PTHR40980:SF3">
    <property type="entry name" value="TONB-DEPENDENT RECEPTOR-LIKE BETA-BARREL DOMAIN-CONTAINING PROTEIN"/>
    <property type="match status" value="1"/>
</dbReference>
<name>A0ABY7VBW8_9GAMM</name>
<dbReference type="InterPro" id="IPR000531">
    <property type="entry name" value="Beta-barrel_TonB"/>
</dbReference>
<evidence type="ECO:0000259" key="11">
    <source>
        <dbReference type="Pfam" id="PF00593"/>
    </source>
</evidence>
<comment type="similarity">
    <text evidence="8 9">Belongs to the TonB-dependent receptor family.</text>
</comment>
<keyword evidence="7 8" id="KW-0998">Cell outer membrane</keyword>
<feature type="domain" description="TonB-dependent receptor-like beta-barrel" evidence="11">
    <location>
        <begin position="474"/>
        <end position="962"/>
    </location>
</feature>
<keyword evidence="14" id="KW-1185">Reference proteome</keyword>
<keyword evidence="10" id="KW-0732">Signal</keyword>
<sequence length="997" mass="110047">MNSKQSVFKKSLLATSIGSCFLAAISISAVAQAEESAAAEKSAAAETSAVAEKSAAAAKSKEVEVIEVVGTRAAWAKSLLTKKDSDVIMESINATDIGKMPDANIAESLQRLTGIQISRNNGEGSNIQIRGMSKNLLLLNDEVMLTGQGQTEGGMASLEEIPSELIGEVQVFKAARADLIEGGMGGTVNIITRKPLQLEDFTLAGNLKSGWGENSPTDIEPSGALVIGNNWDDKYGFLLSVSSSERYKESGYALTERQPYANIAGQAPWRVDVLEDGARVDYPEIYAPSQSIEQRKRIGSALALQYRPTENLDLSFDWVHNELQNDTESVKALFHMDRPSENLLAPGVEHTGRVIDNARFTLKRQENQTNVTDQTNEADNFKFQADWVVSDNFRAVLNISKADAHEKSLYVSADTMSTQNSRIARNAEQAANPALRELLNPNGIESFDMWYSDTGVGQPDIRIDHDLGNADYHYFKSAWAGGGERDSESDAIKLDFEYDLDLGPLRMLSAGVRVANRDVKFQGFEYAVDYTNRGATSGDTWGPLYRYQDAGITDPGLGYTILDPVRFADDPTRVTIYKDFYGLKDQYGESMDLAAISTDGMRNPHAWMSDYTGSPVQRVNDPKNKWSVDQEVKSIYLMADFEADVFGDMFLTANLGARYVQTKILVKQQTSLPDTPTRASYDWNGVLDESGFIATPLKNDFNDFLPSFSANLEIADDMFVKFAASKTMARQNLNDLAAAFNKSYSNEVINNPDGSTTEIQNFIGGSRGNPELKPDRTTAYDLSYEWYFGDESLFSAAVFYKDMTSVVIQEQKDEAHFNGNGVTLNTAPVTSYFNTGGGTVEGVELGLQHVFDNGFGFNTNYTYSNGEAKDDVDEDGTSQLPLQNLSEHSANLGVFYDNDGLRANVSYNWRSEFIIGYTTYHSSNQDLAPRTPIYSDSYGQVDASIGYEVNESFTILAEVTNLFGEDTNQYLGTDASDQFWNYYQGEARYYLGVAFKM</sequence>
<dbReference type="PANTHER" id="PTHR40980">
    <property type="entry name" value="PLUG DOMAIN-CONTAINING PROTEIN"/>
    <property type="match status" value="1"/>
</dbReference>
<organism evidence="13 14">
    <name type="scientific">Thalassomonas haliotis</name>
    <dbReference type="NCBI Taxonomy" id="485448"/>
    <lineage>
        <taxon>Bacteria</taxon>
        <taxon>Pseudomonadati</taxon>
        <taxon>Pseudomonadota</taxon>
        <taxon>Gammaproteobacteria</taxon>
        <taxon>Alteromonadales</taxon>
        <taxon>Colwelliaceae</taxon>
        <taxon>Thalassomonas</taxon>
    </lineage>
</organism>
<reference evidence="13 14" key="1">
    <citation type="journal article" date="2022" name="Mar. Drugs">
        <title>Bioassay-Guided Fractionation Leads to the Detection of Cholic Acid Generated by the Rare Thalassomonas sp.</title>
        <authorList>
            <person name="Pheiffer F."/>
            <person name="Schneider Y.K."/>
            <person name="Hansen E.H."/>
            <person name="Andersen J.H."/>
            <person name="Isaksson J."/>
            <person name="Busche T."/>
            <person name="R C."/>
            <person name="Kalinowski J."/>
            <person name="Zyl L.V."/>
            <person name="Trindade M."/>
        </authorList>
    </citation>
    <scope>NUCLEOTIDE SEQUENCE [LARGE SCALE GENOMIC DNA]</scope>
    <source>
        <strain evidence="13 14">A5K-61T</strain>
    </source>
</reference>
<dbReference type="SUPFAM" id="SSF56935">
    <property type="entry name" value="Porins"/>
    <property type="match status" value="1"/>
</dbReference>
<dbReference type="InterPro" id="IPR012910">
    <property type="entry name" value="Plug_dom"/>
</dbReference>
<evidence type="ECO:0000256" key="8">
    <source>
        <dbReference type="PROSITE-ProRule" id="PRU01360"/>
    </source>
</evidence>
<dbReference type="PROSITE" id="PS52016">
    <property type="entry name" value="TONB_DEPENDENT_REC_3"/>
    <property type="match status" value="1"/>
</dbReference>
<keyword evidence="5 9" id="KW-0798">TonB box</keyword>
<evidence type="ECO:0000313" key="14">
    <source>
        <dbReference type="Proteomes" id="UP001215231"/>
    </source>
</evidence>
<dbReference type="InterPro" id="IPR039426">
    <property type="entry name" value="TonB-dep_rcpt-like"/>
</dbReference>
<gene>
    <name evidence="13" type="ORF">H3N35_22815</name>
</gene>
<evidence type="ECO:0000259" key="12">
    <source>
        <dbReference type="Pfam" id="PF07715"/>
    </source>
</evidence>